<dbReference type="Proteomes" id="UP000020773">
    <property type="component" value="Unassembled WGS sequence"/>
</dbReference>
<evidence type="ECO:0000313" key="1">
    <source>
        <dbReference type="EMBL" id="EXY92439.1"/>
    </source>
</evidence>
<gene>
    <name evidence="1" type="ORF">M125_0886</name>
</gene>
<accession>A0A015U6J0</accession>
<dbReference type="EMBL" id="JGDB01000016">
    <property type="protein sequence ID" value="EXY92439.1"/>
    <property type="molecule type" value="Genomic_DNA"/>
</dbReference>
<sequence length="38" mass="4647">MLHFYPSFWGFLCFYRKIIAKSDRLNEIILIFATSYQN</sequence>
<evidence type="ECO:0000313" key="2">
    <source>
        <dbReference type="Proteomes" id="UP000020773"/>
    </source>
</evidence>
<reference evidence="1 2" key="1">
    <citation type="submission" date="2014-02" db="EMBL/GenBank/DDBJ databases">
        <authorList>
            <person name="Sears C."/>
            <person name="Carroll K."/>
            <person name="Sack B.R."/>
            <person name="Qadri F."/>
            <person name="Myers L.L."/>
            <person name="Chung G.-T."/>
            <person name="Escheverria P."/>
            <person name="Fraser C.M."/>
            <person name="Sadzewicz L."/>
            <person name="Shefchek K.A."/>
            <person name="Tallon L."/>
            <person name="Das S.P."/>
            <person name="Daugherty S."/>
            <person name="Mongodin E.F."/>
        </authorList>
    </citation>
    <scope>NUCLEOTIDE SEQUENCE [LARGE SCALE GENOMIC DNA]</scope>
    <source>
        <strain evidence="2">3998T(B)3</strain>
    </source>
</reference>
<organism evidence="1 2">
    <name type="scientific">Bacteroides fragilis str. 3998T(B)3</name>
    <dbReference type="NCBI Taxonomy" id="1339316"/>
    <lineage>
        <taxon>Bacteria</taxon>
        <taxon>Pseudomonadati</taxon>
        <taxon>Bacteroidota</taxon>
        <taxon>Bacteroidia</taxon>
        <taxon>Bacteroidales</taxon>
        <taxon>Bacteroidaceae</taxon>
        <taxon>Bacteroides</taxon>
    </lineage>
</organism>
<dbReference type="AlphaFoldDB" id="A0A015U6J0"/>
<name>A0A015U6J0_BACFG</name>
<protein>
    <submittedName>
        <fullName evidence="1">Uncharacterized protein</fullName>
    </submittedName>
</protein>
<comment type="caution">
    <text evidence="1">The sequence shown here is derived from an EMBL/GenBank/DDBJ whole genome shotgun (WGS) entry which is preliminary data.</text>
</comment>
<proteinExistence type="predicted"/>